<gene>
    <name evidence="2" type="ORF">B4110_1571</name>
</gene>
<evidence type="ECO:0000313" key="3">
    <source>
        <dbReference type="Proteomes" id="UP000075324"/>
    </source>
</evidence>
<sequence length="93" mass="10077">MKAVMPKLSLTVITAALLFFFMSFFMAVFLGLIIPAPIIRVIMILGIIVSFVLGLLSPKGKLKNAALTVVIIIGSLYLIGIELMGFLFRGNGF</sequence>
<reference evidence="2 3" key="1">
    <citation type="submission" date="2016-01" db="EMBL/GenBank/DDBJ databases">
        <title>Draft Genome Sequences of Seven Thermophilic Sporeformers Isolated from Foods.</title>
        <authorList>
            <person name="Berendsen E.M."/>
            <person name="Wells-Bennik M.H."/>
            <person name="Krawcyk A.O."/>
            <person name="De Jong A."/>
            <person name="Holsappel S."/>
            <person name="Eijlander R.T."/>
            <person name="Kuipers O.P."/>
        </authorList>
    </citation>
    <scope>NUCLEOTIDE SEQUENCE [LARGE SCALE GENOMIC DNA]</scope>
    <source>
        <strain evidence="2 3">B4110</strain>
    </source>
</reference>
<dbReference type="Proteomes" id="UP000075324">
    <property type="component" value="Unassembled WGS sequence"/>
</dbReference>
<dbReference type="AlphaFoldDB" id="A0A150MK46"/>
<keyword evidence="1" id="KW-0812">Transmembrane</keyword>
<name>A0A150MK46_9BACL</name>
<organism evidence="2 3">
    <name type="scientific">Parageobacillus toebii</name>
    <dbReference type="NCBI Taxonomy" id="153151"/>
    <lineage>
        <taxon>Bacteria</taxon>
        <taxon>Bacillati</taxon>
        <taxon>Bacillota</taxon>
        <taxon>Bacilli</taxon>
        <taxon>Bacillales</taxon>
        <taxon>Anoxybacillaceae</taxon>
        <taxon>Parageobacillus</taxon>
    </lineage>
</organism>
<keyword evidence="1" id="KW-1133">Transmembrane helix</keyword>
<dbReference type="PATRIC" id="fig|153151.4.peg.1218"/>
<feature type="transmembrane region" description="Helical" evidence="1">
    <location>
        <begin position="65"/>
        <end position="88"/>
    </location>
</feature>
<accession>A0A150MK46</accession>
<evidence type="ECO:0000256" key="1">
    <source>
        <dbReference type="SAM" id="Phobius"/>
    </source>
</evidence>
<protein>
    <submittedName>
        <fullName evidence="2">Uncharacterized protein</fullName>
    </submittedName>
</protein>
<keyword evidence="1" id="KW-0472">Membrane</keyword>
<dbReference type="RefSeq" id="WP_062678850.1">
    <property type="nucleotide sequence ID" value="NZ_CP133588.1"/>
</dbReference>
<comment type="caution">
    <text evidence="2">The sequence shown here is derived from an EMBL/GenBank/DDBJ whole genome shotgun (WGS) entry which is preliminary data.</text>
</comment>
<proteinExistence type="predicted"/>
<dbReference type="EMBL" id="LQYW01000147">
    <property type="protein sequence ID" value="KYD24788.1"/>
    <property type="molecule type" value="Genomic_DNA"/>
</dbReference>
<evidence type="ECO:0000313" key="2">
    <source>
        <dbReference type="EMBL" id="KYD24788.1"/>
    </source>
</evidence>
<feature type="transmembrane region" description="Helical" evidence="1">
    <location>
        <begin position="38"/>
        <end position="56"/>
    </location>
</feature>
<feature type="transmembrane region" description="Helical" evidence="1">
    <location>
        <begin position="12"/>
        <end position="32"/>
    </location>
</feature>